<feature type="signal peptide" evidence="17">
    <location>
        <begin position="1"/>
        <end position="33"/>
    </location>
</feature>
<evidence type="ECO:0000256" key="4">
    <source>
        <dbReference type="ARBA" id="ARBA00011702"/>
    </source>
</evidence>
<evidence type="ECO:0000256" key="18">
    <source>
        <dbReference type="SAM" id="MobiDB-lite"/>
    </source>
</evidence>
<evidence type="ECO:0000256" key="3">
    <source>
        <dbReference type="ARBA" id="ARBA00010525"/>
    </source>
</evidence>
<evidence type="ECO:0000256" key="1">
    <source>
        <dbReference type="ARBA" id="ARBA00000111"/>
    </source>
</evidence>
<dbReference type="Gene3D" id="2.40.230.10">
    <property type="entry name" value="Phospholipase A1"/>
    <property type="match status" value="1"/>
</dbReference>
<dbReference type="GO" id="GO:0004623">
    <property type="term" value="F:phospholipase A2 activity"/>
    <property type="evidence" value="ECO:0007669"/>
    <property type="project" value="UniProtKB-EC"/>
</dbReference>
<feature type="chain" id="PRO_5021513934" description="Phospholipase A1" evidence="17">
    <location>
        <begin position="34"/>
        <end position="437"/>
    </location>
</feature>
<dbReference type="EMBL" id="VFIY01000018">
    <property type="protein sequence ID" value="TPD57251.1"/>
    <property type="molecule type" value="Genomic_DNA"/>
</dbReference>
<dbReference type="Pfam" id="PF02253">
    <property type="entry name" value="PLA1"/>
    <property type="match status" value="1"/>
</dbReference>
<dbReference type="GO" id="GO:0008970">
    <property type="term" value="F:phospholipase A1 activity"/>
    <property type="evidence" value="ECO:0007669"/>
    <property type="project" value="UniProtKB-EC"/>
</dbReference>
<keyword evidence="6" id="KW-0812">Transmembrane</keyword>
<organism evidence="19 20">
    <name type="scientific">Emcibacter nanhaiensis</name>
    <dbReference type="NCBI Taxonomy" id="1505037"/>
    <lineage>
        <taxon>Bacteria</taxon>
        <taxon>Pseudomonadati</taxon>
        <taxon>Pseudomonadota</taxon>
        <taxon>Alphaproteobacteria</taxon>
        <taxon>Emcibacterales</taxon>
        <taxon>Emcibacteraceae</taxon>
        <taxon>Emcibacter</taxon>
    </lineage>
</organism>
<evidence type="ECO:0000256" key="16">
    <source>
        <dbReference type="PIRSR" id="PIRSR603187-2"/>
    </source>
</evidence>
<comment type="caution">
    <text evidence="19">The sequence shown here is derived from an EMBL/GenBank/DDBJ whole genome shotgun (WGS) entry which is preliminary data.</text>
</comment>
<dbReference type="OrthoDB" id="188433at2"/>
<keyword evidence="11 17" id="KW-0442">Lipid degradation</keyword>
<dbReference type="GO" id="GO:0046872">
    <property type="term" value="F:metal ion binding"/>
    <property type="evidence" value="ECO:0007669"/>
    <property type="project" value="UniProtKB-KW"/>
</dbReference>
<evidence type="ECO:0000256" key="17">
    <source>
        <dbReference type="RuleBase" id="RU366027"/>
    </source>
</evidence>
<keyword evidence="9 17" id="KW-0378">Hydrolase</keyword>
<evidence type="ECO:0000256" key="14">
    <source>
        <dbReference type="ARBA" id="ARBA00023237"/>
    </source>
</evidence>
<evidence type="ECO:0000256" key="12">
    <source>
        <dbReference type="ARBA" id="ARBA00023098"/>
    </source>
</evidence>
<dbReference type="AlphaFoldDB" id="A0A501PAZ2"/>
<feature type="compositionally biased region" description="Basic and acidic residues" evidence="18">
    <location>
        <begin position="153"/>
        <end position="173"/>
    </location>
</feature>
<dbReference type="SUPFAM" id="SSF56931">
    <property type="entry name" value="Outer membrane phospholipase A (OMPLA)"/>
    <property type="match status" value="1"/>
</dbReference>
<dbReference type="GO" id="GO:0016042">
    <property type="term" value="P:lipid catabolic process"/>
    <property type="evidence" value="ECO:0007669"/>
    <property type="project" value="UniProtKB-KW"/>
</dbReference>
<keyword evidence="20" id="KW-1185">Reference proteome</keyword>
<evidence type="ECO:0000256" key="7">
    <source>
        <dbReference type="ARBA" id="ARBA00022723"/>
    </source>
</evidence>
<keyword evidence="7 16" id="KW-0479">Metal-binding</keyword>
<accession>A0A501PAZ2</accession>
<keyword evidence="8 17" id="KW-0732">Signal</keyword>
<sequence>MKETSMVPGNLCCRKLFLLCFSVLYLGAAPACATVEKLLIVPDHPVTGGRAIPLTLLVMNNSSADRQEHRIEQNIQVYLEYGLYSQVGQLQLSGQEQAGSLILDPGSFRKIEYFLLLPADIRPGPLKIIPAEGDGNSPFLMVGVAKTGQQEIQKAEDADQEPEGKSRGDREQDDKEDEYIVLGPKDIEDLQEEKGLYFDNLSPYEPSYFLLGGDSFNAKFQISFKYRLFGADRNEAPVNRSWIEGLHFSYTQLNFWDLAAASKPFADTNFKPEFFYLWEDVGDGFLSEDTRLDLQFGFLHESNGRGGEESRSINTLYVRPAVTFEFDNGYSLELEAGVHTYVGDLSDNPDIIDYRGHTNFVARFGKLDDFQIAAALRGNFQTGRGFLSLDFTYPLNKLFINHPDLYFQAQLVTGYGEKMLSYNREETRVRFGIGIAR</sequence>
<evidence type="ECO:0000256" key="10">
    <source>
        <dbReference type="ARBA" id="ARBA00022837"/>
    </source>
</evidence>
<feature type="active site" description="Proton acceptor" evidence="15">
    <location>
        <position position="300"/>
    </location>
</feature>
<feature type="binding site" description="in dimeric form" evidence="16">
    <location>
        <position position="347"/>
    </location>
    <ligand>
        <name>Ca(2+)</name>
        <dbReference type="ChEBI" id="CHEBI:29108"/>
        <label>1</label>
    </ligand>
</feature>
<reference evidence="20" key="1">
    <citation type="submission" date="2019-06" db="EMBL/GenBank/DDBJ databases">
        <title>The complete genome of Emcibacter congregatus ZYLT.</title>
        <authorList>
            <person name="Zhao Z."/>
        </authorList>
    </citation>
    <scope>NUCLEOTIDE SEQUENCE [LARGE SCALE GENOMIC DNA]</scope>
    <source>
        <strain evidence="20">MCCC 1A06723</strain>
    </source>
</reference>
<evidence type="ECO:0000313" key="19">
    <source>
        <dbReference type="EMBL" id="TPD57251.1"/>
    </source>
</evidence>
<evidence type="ECO:0000256" key="8">
    <source>
        <dbReference type="ARBA" id="ARBA00022729"/>
    </source>
</evidence>
<comment type="subcellular location">
    <subcellularLocation>
        <location evidence="17">Cell outer membrane</location>
        <topology evidence="17">Multi-pass membrane protein</topology>
    </subcellularLocation>
    <text evidence="17">One of the very few enzymes located there.</text>
</comment>
<dbReference type="PRINTS" id="PR01486">
    <property type="entry name" value="PHPHLIPASEA1"/>
</dbReference>
<feature type="active site" description="Nucleophile" evidence="15">
    <location>
        <position position="302"/>
    </location>
</feature>
<dbReference type="InterPro" id="IPR036541">
    <property type="entry name" value="PLipase_A1_sf"/>
</dbReference>
<keyword evidence="12 17" id="KW-0443">Lipid metabolism</keyword>
<keyword evidence="5" id="KW-1134">Transmembrane beta strand</keyword>
<evidence type="ECO:0000256" key="2">
    <source>
        <dbReference type="ARBA" id="ARBA00001604"/>
    </source>
</evidence>
<feature type="region of interest" description="Disordered" evidence="18">
    <location>
        <begin position="150"/>
        <end position="178"/>
    </location>
</feature>
<evidence type="ECO:0000256" key="9">
    <source>
        <dbReference type="ARBA" id="ARBA00022801"/>
    </source>
</evidence>
<feature type="binding site" description="in dimeric form" evidence="16">
    <location>
        <position position="262"/>
    </location>
    <ligand>
        <name>Ca(2+)</name>
        <dbReference type="ChEBI" id="CHEBI:29108"/>
        <label>1</label>
    </ligand>
</feature>
<comment type="similarity">
    <text evidence="3 17">Belongs to the phospholipase A1 family.</text>
</comment>
<evidence type="ECO:0000256" key="13">
    <source>
        <dbReference type="ARBA" id="ARBA00023136"/>
    </source>
</evidence>
<gene>
    <name evidence="19" type="ORF">FIV46_14065</name>
</gene>
<dbReference type="Proteomes" id="UP000319148">
    <property type="component" value="Unassembled WGS sequence"/>
</dbReference>
<protein>
    <recommendedName>
        <fullName evidence="17">Phospholipase A1</fullName>
        <ecNumber evidence="17">3.1.1.32</ecNumber>
        <ecNumber evidence="17">3.1.1.4</ecNumber>
    </recommendedName>
    <alternativeName>
        <fullName evidence="17">Phosphatidylcholine 1-acylhydrolase</fullName>
    </alternativeName>
</protein>
<comment type="function">
    <text evidence="17">Hydrolysis of phosphatidylcholine with phospholipase A2 (EC 3.1.1.4) and phospholipase A1 (EC 3.1.1.32) activities.</text>
</comment>
<dbReference type="EC" id="3.1.1.32" evidence="17"/>
<evidence type="ECO:0000313" key="20">
    <source>
        <dbReference type="Proteomes" id="UP000319148"/>
    </source>
</evidence>
<evidence type="ECO:0000256" key="5">
    <source>
        <dbReference type="ARBA" id="ARBA00022452"/>
    </source>
</evidence>
<dbReference type="PANTHER" id="PTHR40457:SF1">
    <property type="entry name" value="PHOSPHOLIPASE A1"/>
    <property type="match status" value="1"/>
</dbReference>
<comment type="subunit">
    <text evidence="4 17">Homodimer; dimerization is reversible, and the dimeric form is the active one.</text>
</comment>
<name>A0A501PAZ2_9PROT</name>
<comment type="catalytic activity">
    <reaction evidence="1 17">
        <text>a 1,2-diacyl-sn-glycero-3-phosphocholine + H2O = a 2-acyl-sn-glycero-3-phosphocholine + a fatty acid + H(+)</text>
        <dbReference type="Rhea" id="RHEA:18689"/>
        <dbReference type="ChEBI" id="CHEBI:15377"/>
        <dbReference type="ChEBI" id="CHEBI:15378"/>
        <dbReference type="ChEBI" id="CHEBI:28868"/>
        <dbReference type="ChEBI" id="CHEBI:57643"/>
        <dbReference type="ChEBI" id="CHEBI:57875"/>
        <dbReference type="EC" id="3.1.1.32"/>
    </reaction>
</comment>
<keyword evidence="13" id="KW-0472">Membrane</keyword>
<evidence type="ECO:0000256" key="6">
    <source>
        <dbReference type="ARBA" id="ARBA00022692"/>
    </source>
</evidence>
<dbReference type="RefSeq" id="WP_139941566.1">
    <property type="nucleotide sequence ID" value="NZ_JBHSYP010000005.1"/>
</dbReference>
<evidence type="ECO:0000256" key="11">
    <source>
        <dbReference type="ARBA" id="ARBA00022963"/>
    </source>
</evidence>
<proteinExistence type="inferred from homology"/>
<dbReference type="EC" id="3.1.1.4" evidence="17"/>
<feature type="binding site" description="in dimeric form" evidence="16">
    <location>
        <position position="305"/>
    </location>
    <ligand>
        <name>Ca(2+)</name>
        <dbReference type="ChEBI" id="CHEBI:29108"/>
        <label>1</label>
    </ligand>
</feature>
<feature type="binding site" description="in dimeric form" evidence="16">
    <location>
        <position position="310"/>
    </location>
    <ligand>
        <name>Ca(2+)</name>
        <dbReference type="ChEBI" id="CHEBI:29108"/>
        <label>1</label>
    </ligand>
</feature>
<dbReference type="GO" id="GO:0009279">
    <property type="term" value="C:cell outer membrane"/>
    <property type="evidence" value="ECO:0007669"/>
    <property type="project" value="UniProtKB-SubCell"/>
</dbReference>
<comment type="catalytic activity">
    <reaction evidence="2 17">
        <text>a 1,2-diacyl-sn-glycero-3-phosphocholine + H2O = a 1-acyl-sn-glycero-3-phosphocholine + a fatty acid + H(+)</text>
        <dbReference type="Rhea" id="RHEA:15801"/>
        <dbReference type="ChEBI" id="CHEBI:15377"/>
        <dbReference type="ChEBI" id="CHEBI:15378"/>
        <dbReference type="ChEBI" id="CHEBI:28868"/>
        <dbReference type="ChEBI" id="CHEBI:57643"/>
        <dbReference type="ChEBI" id="CHEBI:58168"/>
        <dbReference type="EC" id="3.1.1.4"/>
    </reaction>
</comment>
<comment type="cofactor">
    <cofactor evidence="17">
        <name>Ca(2+)</name>
        <dbReference type="ChEBI" id="CHEBI:29108"/>
    </cofactor>
    <text evidence="17">Binds 1 Ca(2+) ion per monomer. In the dimeric form the Ca(2+) is bound by different amino acids with binding of each Ca(2+) shared with ligands coming from each monomer. The Ca(2+) ion may have a role in catalysis.</text>
</comment>
<keyword evidence="14 17" id="KW-0998">Cell outer membrane</keyword>
<dbReference type="InterPro" id="IPR003187">
    <property type="entry name" value="PLipase_A1"/>
</dbReference>
<keyword evidence="10 16" id="KW-0106">Calcium</keyword>
<evidence type="ECO:0000256" key="15">
    <source>
        <dbReference type="PIRSR" id="PIRSR603187-1"/>
    </source>
</evidence>
<dbReference type="PANTHER" id="PTHR40457">
    <property type="entry name" value="PHOSPHOLIPASE A1"/>
    <property type="match status" value="1"/>
</dbReference>